<evidence type="ECO:0000313" key="1">
    <source>
        <dbReference type="EMBL" id="KKK66593.1"/>
    </source>
</evidence>
<name>A0A0F8XCM6_9ZZZZ</name>
<reference evidence="1" key="1">
    <citation type="journal article" date="2015" name="Nature">
        <title>Complex archaea that bridge the gap between prokaryotes and eukaryotes.</title>
        <authorList>
            <person name="Spang A."/>
            <person name="Saw J.H."/>
            <person name="Jorgensen S.L."/>
            <person name="Zaremba-Niedzwiedzka K."/>
            <person name="Martijn J."/>
            <person name="Lind A.E."/>
            <person name="van Eijk R."/>
            <person name="Schleper C."/>
            <person name="Guy L."/>
            <person name="Ettema T.J."/>
        </authorList>
    </citation>
    <scope>NUCLEOTIDE SEQUENCE</scope>
</reference>
<proteinExistence type="predicted"/>
<sequence>VSGMAAPRFCIGDLGEDKLKARYDKMMAGDNRQPCKVCAKLVKAEYGFCHVCGEVLCGVHFGEHLTSEVPLGELEKT</sequence>
<organism evidence="1">
    <name type="scientific">marine sediment metagenome</name>
    <dbReference type="NCBI Taxonomy" id="412755"/>
    <lineage>
        <taxon>unclassified sequences</taxon>
        <taxon>metagenomes</taxon>
        <taxon>ecological metagenomes</taxon>
    </lineage>
</organism>
<comment type="caution">
    <text evidence="1">The sequence shown here is derived from an EMBL/GenBank/DDBJ whole genome shotgun (WGS) entry which is preliminary data.</text>
</comment>
<protein>
    <submittedName>
        <fullName evidence="1">Uncharacterized protein</fullName>
    </submittedName>
</protein>
<accession>A0A0F8XCM6</accession>
<feature type="non-terminal residue" evidence="1">
    <location>
        <position position="1"/>
    </location>
</feature>
<dbReference type="AlphaFoldDB" id="A0A0F8XCM6"/>
<gene>
    <name evidence="1" type="ORF">LCGC14_2962520</name>
</gene>
<dbReference type="EMBL" id="LAZR01060006">
    <property type="protein sequence ID" value="KKK66593.1"/>
    <property type="molecule type" value="Genomic_DNA"/>
</dbReference>